<name>A0A401HC95_AERPX</name>
<evidence type="ECO:0000256" key="1">
    <source>
        <dbReference type="SAM" id="Phobius"/>
    </source>
</evidence>
<sequence>MNRPLCILGPAAALAAWLVIGVSWAVNSDWFVFTEHAFSDLGGIEARMPWIYNYGLILVGLLATLYSLCPYRAAVDRLEAFGSGLLLTAGLFLALIGVYPAGTRPHVFVSTWFFIQMDMALAALSLGAYRARRSLANMAALALSLAAFPVYILVGITLGWPSAAVAEAYGIVVIDIVVIILTLDYLRRRV</sequence>
<dbReference type="RefSeq" id="WP_131160870.1">
    <property type="nucleotide sequence ID" value="NZ_BDMD01000141.1"/>
</dbReference>
<feature type="transmembrane region" description="Helical" evidence="1">
    <location>
        <begin position="80"/>
        <end position="101"/>
    </location>
</feature>
<dbReference type="InterPro" id="IPR009339">
    <property type="entry name" value="DUF998"/>
</dbReference>
<gene>
    <name evidence="2" type="ORF">apy_17030</name>
</gene>
<protein>
    <recommendedName>
        <fullName evidence="4">DUF998 domain-containing protein</fullName>
    </recommendedName>
</protein>
<feature type="transmembrane region" description="Helical" evidence="1">
    <location>
        <begin position="107"/>
        <end position="129"/>
    </location>
</feature>
<evidence type="ECO:0000313" key="2">
    <source>
        <dbReference type="EMBL" id="GBF09978.1"/>
    </source>
</evidence>
<accession>A0A401HC95</accession>
<dbReference type="PANTHER" id="PTHR42241">
    <property type="entry name" value="HYPOTHETICAL MEMBRANE PROTEIN, CONSERVED, DUF998 FAMILY"/>
    <property type="match status" value="1"/>
</dbReference>
<proteinExistence type="predicted"/>
<dbReference type="Proteomes" id="UP000291213">
    <property type="component" value="Unassembled WGS sequence"/>
</dbReference>
<dbReference type="AlphaFoldDB" id="A0A401HC95"/>
<feature type="transmembrane region" description="Helical" evidence="1">
    <location>
        <begin position="49"/>
        <end position="68"/>
    </location>
</feature>
<dbReference type="OrthoDB" id="103507at2157"/>
<dbReference type="PANTHER" id="PTHR42241:SF2">
    <property type="entry name" value="HYPOTHETICAL MEMBRANE PROTEIN, CONSERVED, DUF998 FAMILY"/>
    <property type="match status" value="1"/>
</dbReference>
<organism evidence="2 3">
    <name type="scientific">Aeropyrum pernix</name>
    <dbReference type="NCBI Taxonomy" id="56636"/>
    <lineage>
        <taxon>Archaea</taxon>
        <taxon>Thermoproteota</taxon>
        <taxon>Thermoprotei</taxon>
        <taxon>Desulfurococcales</taxon>
        <taxon>Desulfurococcaceae</taxon>
        <taxon>Aeropyrum</taxon>
    </lineage>
</organism>
<keyword evidence="1" id="KW-0472">Membrane</keyword>
<feature type="transmembrane region" description="Helical" evidence="1">
    <location>
        <begin position="168"/>
        <end position="186"/>
    </location>
</feature>
<keyword evidence="1" id="KW-1133">Transmembrane helix</keyword>
<dbReference type="Pfam" id="PF06197">
    <property type="entry name" value="DUF998"/>
    <property type="match status" value="1"/>
</dbReference>
<keyword evidence="1" id="KW-0812">Transmembrane</keyword>
<evidence type="ECO:0008006" key="4">
    <source>
        <dbReference type="Google" id="ProtNLM"/>
    </source>
</evidence>
<comment type="caution">
    <text evidence="2">The sequence shown here is derived from an EMBL/GenBank/DDBJ whole genome shotgun (WGS) entry which is preliminary data.</text>
</comment>
<dbReference type="EMBL" id="BDMD01000141">
    <property type="protein sequence ID" value="GBF09978.1"/>
    <property type="molecule type" value="Genomic_DNA"/>
</dbReference>
<reference evidence="2 3" key="1">
    <citation type="submission" date="2017-02" db="EMBL/GenBank/DDBJ databases">
        <title>isolation and characterization of a novel temperate virus Aeropyrum globular virus 1 infecting hyperthermophilic archaeon Aeropyrum.</title>
        <authorList>
            <person name="Yumiya M."/>
            <person name="Yoshida T."/>
            <person name="Sako Y."/>
        </authorList>
    </citation>
    <scope>NUCLEOTIDE SEQUENCE [LARGE SCALE GENOMIC DNA]</scope>
    <source>
        <strain evidence="2 3">YK1-12-2013</strain>
    </source>
</reference>
<feature type="transmembrane region" description="Helical" evidence="1">
    <location>
        <begin position="141"/>
        <end position="162"/>
    </location>
</feature>
<evidence type="ECO:0000313" key="3">
    <source>
        <dbReference type="Proteomes" id="UP000291213"/>
    </source>
</evidence>